<proteinExistence type="predicted"/>
<comment type="caution">
    <text evidence="1">The sequence shown here is derived from an EMBL/GenBank/DDBJ whole genome shotgun (WGS) entry which is preliminary data.</text>
</comment>
<dbReference type="EMBL" id="VJMH01004994">
    <property type="protein sequence ID" value="KAF0701675.1"/>
    <property type="molecule type" value="Genomic_DNA"/>
</dbReference>
<accession>A0A6A4YYB6</accession>
<dbReference type="AlphaFoldDB" id="A0A6A4YYB6"/>
<organism evidence="1">
    <name type="scientific">Aphanomyces stellatus</name>
    <dbReference type="NCBI Taxonomy" id="120398"/>
    <lineage>
        <taxon>Eukaryota</taxon>
        <taxon>Sar</taxon>
        <taxon>Stramenopiles</taxon>
        <taxon>Oomycota</taxon>
        <taxon>Saprolegniomycetes</taxon>
        <taxon>Saprolegniales</taxon>
        <taxon>Verrucalvaceae</taxon>
        <taxon>Aphanomyces</taxon>
    </lineage>
</organism>
<feature type="non-terminal residue" evidence="1">
    <location>
        <position position="1"/>
    </location>
</feature>
<reference evidence="1" key="1">
    <citation type="submission" date="2019-06" db="EMBL/GenBank/DDBJ databases">
        <title>Genomics analysis of Aphanomyces spp. identifies a new class of oomycete effector associated with host adaptation.</title>
        <authorList>
            <person name="Gaulin E."/>
        </authorList>
    </citation>
    <scope>NUCLEOTIDE SEQUENCE</scope>
    <source>
        <strain evidence="1">CBS 578.67</strain>
    </source>
</reference>
<gene>
    <name evidence="1" type="ORF">As57867_007866</name>
</gene>
<protein>
    <submittedName>
        <fullName evidence="1">Uncharacterized protein</fullName>
    </submittedName>
</protein>
<evidence type="ECO:0000313" key="1">
    <source>
        <dbReference type="EMBL" id="KAF0701675.1"/>
    </source>
</evidence>
<sequence>NKHQLAFEAAVQAQAARQNMTRDDADVEVDKMTVVMHEKCMPGSVHDFTPEFKTMWHVDEAEPSFALLQGIQTGENPIRIDGWEALLAKYFGCEV</sequence>
<name>A0A6A4YYB6_9STRA</name>